<dbReference type="PROSITE" id="PS50110">
    <property type="entry name" value="RESPONSE_REGULATORY"/>
    <property type="match status" value="1"/>
</dbReference>
<feature type="compositionally biased region" description="Polar residues" evidence="5">
    <location>
        <begin position="234"/>
        <end position="244"/>
    </location>
</feature>
<dbReference type="EMBL" id="LXQA010003556">
    <property type="protein sequence ID" value="MCH82349.1"/>
    <property type="molecule type" value="Genomic_DNA"/>
</dbReference>
<sequence length="244" mass="27368">MSSHDSRITAMNCMFIGAADFLIKPVRRNELTNLWQHVWRKHVINRPLQNTTSAQKNLKIATEDNFAGNQSTDSVSVASSQKNDKCSEKLSKAQSTCTLPFSDAENAYMDNMQNASQVKCSLKLSNIDVLKHEESNIIIRESTKHNDETEDSRLEQDFSTAEIEPKSEILKAELSRENPDIDTEVRGCSDELIEPSRRAIDLISTFGKSNKQASEFSGSTCKQASEASEERQRLNLSNTSAFSR</sequence>
<dbReference type="GO" id="GO:0000160">
    <property type="term" value="P:phosphorelay signal transduction system"/>
    <property type="evidence" value="ECO:0007669"/>
    <property type="project" value="UniProtKB-KW"/>
</dbReference>
<comment type="caution">
    <text evidence="7">The sequence shown here is derived from an EMBL/GenBank/DDBJ whole genome shotgun (WGS) entry which is preliminary data.</text>
</comment>
<evidence type="ECO:0000256" key="4">
    <source>
        <dbReference type="PROSITE-ProRule" id="PRU00169"/>
    </source>
</evidence>
<evidence type="ECO:0000313" key="8">
    <source>
        <dbReference type="Proteomes" id="UP000265520"/>
    </source>
</evidence>
<comment type="caution">
    <text evidence="4">Lacks conserved residue(s) required for the propagation of feature annotation.</text>
</comment>
<dbReference type="Proteomes" id="UP000265520">
    <property type="component" value="Unassembled WGS sequence"/>
</dbReference>
<dbReference type="InterPro" id="IPR001789">
    <property type="entry name" value="Sig_transdc_resp-reg_receiver"/>
</dbReference>
<evidence type="ECO:0000313" key="7">
    <source>
        <dbReference type="EMBL" id="MCH82349.1"/>
    </source>
</evidence>
<evidence type="ECO:0000259" key="6">
    <source>
        <dbReference type="PROSITE" id="PS50110"/>
    </source>
</evidence>
<protein>
    <submittedName>
        <fullName evidence="7">Two-component response regulator-like PRR95-like</fullName>
    </submittedName>
</protein>
<dbReference type="PANTHER" id="PTHR43874">
    <property type="entry name" value="TWO-COMPONENT RESPONSE REGULATOR"/>
    <property type="match status" value="1"/>
</dbReference>
<keyword evidence="2" id="KW-0805">Transcription regulation</keyword>
<evidence type="ECO:0000256" key="3">
    <source>
        <dbReference type="ARBA" id="ARBA00023163"/>
    </source>
</evidence>
<dbReference type="AlphaFoldDB" id="A0A392M4Z8"/>
<dbReference type="Gene3D" id="3.40.50.2300">
    <property type="match status" value="1"/>
</dbReference>
<name>A0A392M4Z8_9FABA</name>
<gene>
    <name evidence="7" type="ORF">A2U01_0003152</name>
</gene>
<evidence type="ECO:0000256" key="2">
    <source>
        <dbReference type="ARBA" id="ARBA00023015"/>
    </source>
</evidence>
<feature type="region of interest" description="Disordered" evidence="5">
    <location>
        <begin position="210"/>
        <end position="244"/>
    </location>
</feature>
<reference evidence="7 8" key="1">
    <citation type="journal article" date="2018" name="Front. Plant Sci.">
        <title>Red Clover (Trifolium pratense) and Zigzag Clover (T. medium) - A Picture of Genomic Similarities and Differences.</title>
        <authorList>
            <person name="Dluhosova J."/>
            <person name="Istvanek J."/>
            <person name="Nedelnik J."/>
            <person name="Repkova J."/>
        </authorList>
    </citation>
    <scope>NUCLEOTIDE SEQUENCE [LARGE SCALE GENOMIC DNA]</scope>
    <source>
        <strain evidence="8">cv. 10/8</strain>
        <tissue evidence="7">Leaf</tissue>
    </source>
</reference>
<dbReference type="InterPro" id="IPR045279">
    <property type="entry name" value="ARR-like"/>
</dbReference>
<feature type="compositionally biased region" description="Polar residues" evidence="5">
    <location>
        <begin position="210"/>
        <end position="226"/>
    </location>
</feature>
<accession>A0A392M4Z8</accession>
<proteinExistence type="predicted"/>
<keyword evidence="1" id="KW-0902">Two-component regulatory system</keyword>
<evidence type="ECO:0000256" key="5">
    <source>
        <dbReference type="SAM" id="MobiDB-lite"/>
    </source>
</evidence>
<evidence type="ECO:0000256" key="1">
    <source>
        <dbReference type="ARBA" id="ARBA00023012"/>
    </source>
</evidence>
<feature type="domain" description="Response regulatory" evidence="6">
    <location>
        <begin position="1"/>
        <end position="39"/>
    </location>
</feature>
<dbReference type="InterPro" id="IPR011006">
    <property type="entry name" value="CheY-like_superfamily"/>
</dbReference>
<keyword evidence="3" id="KW-0804">Transcription</keyword>
<dbReference type="PANTHER" id="PTHR43874:SF146">
    <property type="entry name" value="TWO-COMPONENT RESPONSE REGULATOR-LIKE APRR9"/>
    <property type="match status" value="1"/>
</dbReference>
<dbReference type="SUPFAM" id="SSF52172">
    <property type="entry name" value="CheY-like"/>
    <property type="match status" value="1"/>
</dbReference>
<dbReference type="GO" id="GO:0009736">
    <property type="term" value="P:cytokinin-activated signaling pathway"/>
    <property type="evidence" value="ECO:0007669"/>
    <property type="project" value="InterPro"/>
</dbReference>
<keyword evidence="8" id="KW-1185">Reference proteome</keyword>
<organism evidence="7 8">
    <name type="scientific">Trifolium medium</name>
    <dbReference type="NCBI Taxonomy" id="97028"/>
    <lineage>
        <taxon>Eukaryota</taxon>
        <taxon>Viridiplantae</taxon>
        <taxon>Streptophyta</taxon>
        <taxon>Embryophyta</taxon>
        <taxon>Tracheophyta</taxon>
        <taxon>Spermatophyta</taxon>
        <taxon>Magnoliopsida</taxon>
        <taxon>eudicotyledons</taxon>
        <taxon>Gunneridae</taxon>
        <taxon>Pentapetalae</taxon>
        <taxon>rosids</taxon>
        <taxon>fabids</taxon>
        <taxon>Fabales</taxon>
        <taxon>Fabaceae</taxon>
        <taxon>Papilionoideae</taxon>
        <taxon>50 kb inversion clade</taxon>
        <taxon>NPAAA clade</taxon>
        <taxon>Hologalegina</taxon>
        <taxon>IRL clade</taxon>
        <taxon>Trifolieae</taxon>
        <taxon>Trifolium</taxon>
    </lineage>
</organism>